<evidence type="ECO:0000256" key="1">
    <source>
        <dbReference type="SAM" id="MobiDB-lite"/>
    </source>
</evidence>
<comment type="caution">
    <text evidence="2">The sequence shown here is derived from an EMBL/GenBank/DDBJ whole genome shotgun (WGS) entry which is preliminary data.</text>
</comment>
<feature type="compositionally biased region" description="Basic and acidic residues" evidence="1">
    <location>
        <begin position="8"/>
        <end position="28"/>
    </location>
</feature>
<name>A0A5A7PTG3_STRAF</name>
<keyword evidence="3" id="KW-1185">Reference proteome</keyword>
<feature type="compositionally biased region" description="Pro residues" evidence="1">
    <location>
        <begin position="46"/>
        <end position="60"/>
    </location>
</feature>
<reference evidence="3" key="1">
    <citation type="journal article" date="2019" name="Curr. Biol.">
        <title>Genome Sequence of Striga asiatica Provides Insight into the Evolution of Plant Parasitism.</title>
        <authorList>
            <person name="Yoshida S."/>
            <person name="Kim S."/>
            <person name="Wafula E.K."/>
            <person name="Tanskanen J."/>
            <person name="Kim Y.M."/>
            <person name="Honaas L."/>
            <person name="Yang Z."/>
            <person name="Spallek T."/>
            <person name="Conn C.E."/>
            <person name="Ichihashi Y."/>
            <person name="Cheong K."/>
            <person name="Cui S."/>
            <person name="Der J.P."/>
            <person name="Gundlach H."/>
            <person name="Jiao Y."/>
            <person name="Hori C."/>
            <person name="Ishida J.K."/>
            <person name="Kasahara H."/>
            <person name="Kiba T."/>
            <person name="Kim M.S."/>
            <person name="Koo N."/>
            <person name="Laohavisit A."/>
            <person name="Lee Y.H."/>
            <person name="Lumba S."/>
            <person name="McCourt P."/>
            <person name="Mortimer J.C."/>
            <person name="Mutuku J.M."/>
            <person name="Nomura T."/>
            <person name="Sasaki-Sekimoto Y."/>
            <person name="Seto Y."/>
            <person name="Wang Y."/>
            <person name="Wakatake T."/>
            <person name="Sakakibara H."/>
            <person name="Demura T."/>
            <person name="Yamaguchi S."/>
            <person name="Yoneyama K."/>
            <person name="Manabe R.I."/>
            <person name="Nelson D.C."/>
            <person name="Schulman A.H."/>
            <person name="Timko M.P."/>
            <person name="dePamphilis C.W."/>
            <person name="Choi D."/>
            <person name="Shirasu K."/>
        </authorList>
    </citation>
    <scope>NUCLEOTIDE SEQUENCE [LARGE SCALE GENOMIC DNA]</scope>
    <source>
        <strain evidence="3">cv. UVA1</strain>
    </source>
</reference>
<organism evidence="2 3">
    <name type="scientific">Striga asiatica</name>
    <name type="common">Asiatic witchweed</name>
    <name type="synonym">Buchnera asiatica</name>
    <dbReference type="NCBI Taxonomy" id="4170"/>
    <lineage>
        <taxon>Eukaryota</taxon>
        <taxon>Viridiplantae</taxon>
        <taxon>Streptophyta</taxon>
        <taxon>Embryophyta</taxon>
        <taxon>Tracheophyta</taxon>
        <taxon>Spermatophyta</taxon>
        <taxon>Magnoliopsida</taxon>
        <taxon>eudicotyledons</taxon>
        <taxon>Gunneridae</taxon>
        <taxon>Pentapetalae</taxon>
        <taxon>asterids</taxon>
        <taxon>lamiids</taxon>
        <taxon>Lamiales</taxon>
        <taxon>Orobanchaceae</taxon>
        <taxon>Buchnereae</taxon>
        <taxon>Striga</taxon>
    </lineage>
</organism>
<sequence length="161" mass="17243">MPGPEDQEVAKKPESEGTYAEKSKEREFSFSPSRPTLSRPKHRSSPPSPFVPSDHPPPSSPLTRPDSPLSLLIATTTLAPNFRPTITSPTIPASLPGDRRPTSPANHELANHDPLFFSRATTTRLLSTARDSSRLASAVPCSSLARAITPPSTSTAGVRLL</sequence>
<protein>
    <submittedName>
        <fullName evidence="2">Uncharacterized protein</fullName>
    </submittedName>
</protein>
<dbReference type="AlphaFoldDB" id="A0A5A7PTG3"/>
<gene>
    <name evidence="2" type="ORF">STAS_12243</name>
</gene>
<feature type="compositionally biased region" description="Polar residues" evidence="1">
    <location>
        <begin position="81"/>
        <end position="91"/>
    </location>
</feature>
<evidence type="ECO:0000313" key="2">
    <source>
        <dbReference type="EMBL" id="GER35931.1"/>
    </source>
</evidence>
<dbReference type="EMBL" id="BKCP01005050">
    <property type="protein sequence ID" value="GER35931.1"/>
    <property type="molecule type" value="Genomic_DNA"/>
</dbReference>
<accession>A0A5A7PTG3</accession>
<dbReference type="Proteomes" id="UP000325081">
    <property type="component" value="Unassembled WGS sequence"/>
</dbReference>
<feature type="region of interest" description="Disordered" evidence="1">
    <location>
        <begin position="1"/>
        <end position="69"/>
    </location>
</feature>
<evidence type="ECO:0000313" key="3">
    <source>
        <dbReference type="Proteomes" id="UP000325081"/>
    </source>
</evidence>
<proteinExistence type="predicted"/>
<feature type="region of interest" description="Disordered" evidence="1">
    <location>
        <begin position="81"/>
        <end position="110"/>
    </location>
</feature>